<dbReference type="AlphaFoldDB" id="A0AAD7D4P2"/>
<name>A0AAD7D4P2_MYCRO</name>
<dbReference type="Proteomes" id="UP001221757">
    <property type="component" value="Unassembled WGS sequence"/>
</dbReference>
<organism evidence="1 2">
    <name type="scientific">Mycena rosella</name>
    <name type="common">Pink bonnet</name>
    <name type="synonym">Agaricus rosellus</name>
    <dbReference type="NCBI Taxonomy" id="1033263"/>
    <lineage>
        <taxon>Eukaryota</taxon>
        <taxon>Fungi</taxon>
        <taxon>Dikarya</taxon>
        <taxon>Basidiomycota</taxon>
        <taxon>Agaricomycotina</taxon>
        <taxon>Agaricomycetes</taxon>
        <taxon>Agaricomycetidae</taxon>
        <taxon>Agaricales</taxon>
        <taxon>Marasmiineae</taxon>
        <taxon>Mycenaceae</taxon>
        <taxon>Mycena</taxon>
    </lineage>
</organism>
<dbReference type="InterPro" id="IPR011990">
    <property type="entry name" value="TPR-like_helical_dom_sf"/>
</dbReference>
<accession>A0AAD7D4P2</accession>
<evidence type="ECO:0000313" key="1">
    <source>
        <dbReference type="EMBL" id="KAJ7678717.1"/>
    </source>
</evidence>
<dbReference type="CDD" id="cd21037">
    <property type="entry name" value="MLKL_NTD"/>
    <property type="match status" value="1"/>
</dbReference>
<sequence>MDPITAVTTIITLATFIKDLIDVGQSIKRSIDQVRDNRRRIRDLTDDILSTLAKLADLSRMNEDTFQAPAQLSALGDLKADMLNVLLICTKISPVERRPGFRGIGSQIKVWIKRDDVEAEIRRLKKHVNKCYLQFTAFSAARIEQTTARVEETADRTENTTLRVEHRLIVNHVENQITLRRFEGLMARVLLETPFGQNVMNQTIGILESDTTHQTVEFQYLSTEALHLVDSLQQRTFVLDKPPWDGTGLVLPLSESPRHILYRILGVLVQINDYPRELSFTTVLDGVLHLGNSFSRLGMYSEATTWYLMIIRILHRLTGGVFNSRVLANLASSSINLSEGYQDQLRWDLATETSQQAMELCRLWQENSPDLDHSALLATILITHSRNLCATGQPEAAIPIAEEAVVVCREMAGKLLECDCETCSWSDEDEYNAGKFSQAFFVLARALSITGRHLEAYDASRDGFQAVLRFSGRIYAPRGDDIDASVDQICKAAEEGGFALAMLADSVILFRDLYRIYPGIFSSQFLRLLHAHAYFLQQSSPDFRNLRLFLEPDSSSPPPVLNTSSDFIDDLIQCGGIIEDAIQAFYIRPLDQVFPLITSFFITHFDQAISALREVTSKSMHPSSYTVLEWVLDDISSELLPVVTPAQQSVLLEITTNVVGDVRPVARNASSHSTRELFLDMLWCLFWEFWVLGLLSDAKSICDEALECLRGSPSKPDDEHLARLRRWSVRRTFVLCDMAHIPEAIEAAQDAKTVFMEGTGGVAVLNYCMVRQQILQRTGRSREAKALLGNLAFEKTDDNADIRCYPRILLADLATVRGQVGQLEKALGDAERAVSACRGDVDDGDVKGFIKHALIHALTTLSNCLAAVGRDGEALAAAEEATSIYTLGAPHMWKDFMFSLRRQELGANTFHSLSLRLVTSGKLEEALSNVEKATELYRECVLLAPRHLPTLATSLQHLGSMHGSVGNLAESTSACAEAVSILRNVADTETYFLPALAGALDQLAGYYSERGDAEAASKTTSEIIEVRKRIELLSPQPDFLFSEIEMDSDEGAGETATESEDNSVAASADLLSSQQTFSPAKLSQPCAILIQGDTQEEHAGRETVNPVQARVASILRTPLEVRLSSTPMDILWWMLVAILGVALAESWSRAP</sequence>
<comment type="caution">
    <text evidence="1">The sequence shown here is derived from an EMBL/GenBank/DDBJ whole genome shotgun (WGS) entry which is preliminary data.</text>
</comment>
<dbReference type="Gene3D" id="1.25.40.10">
    <property type="entry name" value="Tetratricopeptide repeat domain"/>
    <property type="match status" value="3"/>
</dbReference>
<dbReference type="InterPro" id="IPR059179">
    <property type="entry name" value="MLKL-like_MCAfunc"/>
</dbReference>
<dbReference type="EMBL" id="JARKIE010000132">
    <property type="protein sequence ID" value="KAJ7678717.1"/>
    <property type="molecule type" value="Genomic_DNA"/>
</dbReference>
<dbReference type="SUPFAM" id="SSF48452">
    <property type="entry name" value="TPR-like"/>
    <property type="match status" value="3"/>
</dbReference>
<protein>
    <submittedName>
        <fullName evidence="1">Uncharacterized protein</fullName>
    </submittedName>
</protein>
<gene>
    <name evidence="1" type="ORF">B0H17DRAFT_1334059</name>
</gene>
<evidence type="ECO:0000313" key="2">
    <source>
        <dbReference type="Proteomes" id="UP001221757"/>
    </source>
</evidence>
<keyword evidence="2" id="KW-1185">Reference proteome</keyword>
<dbReference type="PANTHER" id="PTHR19959:SF119">
    <property type="entry name" value="FUNGAL LIPASE-LIKE DOMAIN-CONTAINING PROTEIN"/>
    <property type="match status" value="1"/>
</dbReference>
<reference evidence="1" key="1">
    <citation type="submission" date="2023-03" db="EMBL/GenBank/DDBJ databases">
        <title>Massive genome expansion in bonnet fungi (Mycena s.s.) driven by repeated elements and novel gene families across ecological guilds.</title>
        <authorList>
            <consortium name="Lawrence Berkeley National Laboratory"/>
            <person name="Harder C.B."/>
            <person name="Miyauchi S."/>
            <person name="Viragh M."/>
            <person name="Kuo A."/>
            <person name="Thoen E."/>
            <person name="Andreopoulos B."/>
            <person name="Lu D."/>
            <person name="Skrede I."/>
            <person name="Drula E."/>
            <person name="Henrissat B."/>
            <person name="Morin E."/>
            <person name="Kohler A."/>
            <person name="Barry K."/>
            <person name="LaButti K."/>
            <person name="Morin E."/>
            <person name="Salamov A."/>
            <person name="Lipzen A."/>
            <person name="Mereny Z."/>
            <person name="Hegedus B."/>
            <person name="Baldrian P."/>
            <person name="Stursova M."/>
            <person name="Weitz H."/>
            <person name="Taylor A."/>
            <person name="Grigoriev I.V."/>
            <person name="Nagy L.G."/>
            <person name="Martin F."/>
            <person name="Kauserud H."/>
        </authorList>
    </citation>
    <scope>NUCLEOTIDE SEQUENCE</scope>
    <source>
        <strain evidence="1">CBHHK067</strain>
    </source>
</reference>
<dbReference type="PANTHER" id="PTHR19959">
    <property type="entry name" value="KINESIN LIGHT CHAIN"/>
    <property type="match status" value="1"/>
</dbReference>
<proteinExistence type="predicted"/>